<keyword evidence="2" id="KW-0663">Pyridoxal phosphate</keyword>
<evidence type="ECO:0000313" key="9">
    <source>
        <dbReference type="Proteomes" id="UP000243342"/>
    </source>
</evidence>
<evidence type="ECO:0000256" key="5">
    <source>
        <dbReference type="ARBA" id="ARBA00023163"/>
    </source>
</evidence>
<gene>
    <name evidence="8" type="ORF">BIV57_04680</name>
</gene>
<dbReference type="InterPro" id="IPR015422">
    <property type="entry name" value="PyrdxlP-dep_Trfase_small"/>
</dbReference>
<dbReference type="InterPro" id="IPR036388">
    <property type="entry name" value="WH-like_DNA-bd_sf"/>
</dbReference>
<feature type="domain" description="HTH gntR-type" evidence="7">
    <location>
        <begin position="28"/>
        <end position="96"/>
    </location>
</feature>
<dbReference type="PROSITE" id="PS50949">
    <property type="entry name" value="HTH_GNTR"/>
    <property type="match status" value="1"/>
</dbReference>
<dbReference type="STRING" id="1428644.BIV57_04680"/>
<dbReference type="InterPro" id="IPR036390">
    <property type="entry name" value="WH_DNA-bd_sf"/>
</dbReference>
<dbReference type="Gene3D" id="3.40.640.10">
    <property type="entry name" value="Type I PLP-dependent aspartate aminotransferase-like (Major domain)"/>
    <property type="match status" value="1"/>
</dbReference>
<dbReference type="CDD" id="cd00609">
    <property type="entry name" value="AAT_like"/>
    <property type="match status" value="1"/>
</dbReference>
<keyword evidence="4" id="KW-0238">DNA-binding</keyword>
<evidence type="ECO:0000256" key="6">
    <source>
        <dbReference type="SAM" id="MobiDB-lite"/>
    </source>
</evidence>
<dbReference type="PRINTS" id="PR00035">
    <property type="entry name" value="HTHGNTR"/>
</dbReference>
<dbReference type="Gene3D" id="3.90.1150.10">
    <property type="entry name" value="Aspartate Aminotransferase, domain 1"/>
    <property type="match status" value="1"/>
</dbReference>
<dbReference type="CDD" id="cd07377">
    <property type="entry name" value="WHTH_GntR"/>
    <property type="match status" value="1"/>
</dbReference>
<dbReference type="AlphaFoldDB" id="A0A1J7CAY8"/>
<keyword evidence="9" id="KW-1185">Reference proteome</keyword>
<proteinExistence type="inferred from homology"/>
<accession>A0A1J7CAY8</accession>
<dbReference type="OrthoDB" id="199743at2"/>
<dbReference type="SUPFAM" id="SSF53383">
    <property type="entry name" value="PLP-dependent transferases"/>
    <property type="match status" value="1"/>
</dbReference>
<dbReference type="Proteomes" id="UP000243342">
    <property type="component" value="Unassembled WGS sequence"/>
</dbReference>
<dbReference type="Pfam" id="PF00155">
    <property type="entry name" value="Aminotran_1_2"/>
    <property type="match status" value="1"/>
</dbReference>
<dbReference type="Gene3D" id="1.10.10.10">
    <property type="entry name" value="Winged helix-like DNA-binding domain superfamily/Winged helix DNA-binding domain"/>
    <property type="match status" value="1"/>
</dbReference>
<organism evidence="8 9">
    <name type="scientific">Mangrovactinospora gilvigrisea</name>
    <dbReference type="NCBI Taxonomy" id="1428644"/>
    <lineage>
        <taxon>Bacteria</taxon>
        <taxon>Bacillati</taxon>
        <taxon>Actinomycetota</taxon>
        <taxon>Actinomycetes</taxon>
        <taxon>Kitasatosporales</taxon>
        <taxon>Streptomycetaceae</taxon>
        <taxon>Mangrovactinospora</taxon>
    </lineage>
</organism>
<dbReference type="Pfam" id="PF00392">
    <property type="entry name" value="GntR"/>
    <property type="match status" value="1"/>
</dbReference>
<keyword evidence="3" id="KW-0805">Transcription regulation</keyword>
<dbReference type="PANTHER" id="PTHR46577:SF1">
    <property type="entry name" value="HTH-TYPE TRANSCRIPTIONAL REGULATORY PROTEIN GABR"/>
    <property type="match status" value="1"/>
</dbReference>
<evidence type="ECO:0000259" key="7">
    <source>
        <dbReference type="PROSITE" id="PS50949"/>
    </source>
</evidence>
<protein>
    <recommendedName>
        <fullName evidence="7">HTH gntR-type domain-containing protein</fullName>
    </recommendedName>
</protein>
<feature type="region of interest" description="Disordered" evidence="6">
    <location>
        <begin position="93"/>
        <end position="119"/>
    </location>
</feature>
<dbReference type="GO" id="GO:0003677">
    <property type="term" value="F:DNA binding"/>
    <property type="evidence" value="ECO:0007669"/>
    <property type="project" value="UniProtKB-KW"/>
</dbReference>
<dbReference type="GO" id="GO:0030170">
    <property type="term" value="F:pyridoxal phosphate binding"/>
    <property type="evidence" value="ECO:0007669"/>
    <property type="project" value="InterPro"/>
</dbReference>
<evidence type="ECO:0000256" key="1">
    <source>
        <dbReference type="ARBA" id="ARBA00005384"/>
    </source>
</evidence>
<evidence type="ECO:0000256" key="3">
    <source>
        <dbReference type="ARBA" id="ARBA00023015"/>
    </source>
</evidence>
<dbReference type="EMBL" id="MLCF01000016">
    <property type="protein sequence ID" value="OIV38692.1"/>
    <property type="molecule type" value="Genomic_DNA"/>
</dbReference>
<evidence type="ECO:0000313" key="8">
    <source>
        <dbReference type="EMBL" id="OIV38692.1"/>
    </source>
</evidence>
<comment type="similarity">
    <text evidence="1">In the C-terminal section; belongs to the class-I pyridoxal-phosphate-dependent aminotransferase family.</text>
</comment>
<dbReference type="InterPro" id="IPR004839">
    <property type="entry name" value="Aminotransferase_I/II_large"/>
</dbReference>
<keyword evidence="5" id="KW-0804">Transcription</keyword>
<dbReference type="SMART" id="SM00345">
    <property type="entry name" value="HTH_GNTR"/>
    <property type="match status" value="1"/>
</dbReference>
<comment type="caution">
    <text evidence="8">The sequence shown here is derived from an EMBL/GenBank/DDBJ whole genome shotgun (WGS) entry which is preliminary data.</text>
</comment>
<sequence length="498" mass="52062">MRGSLGPAGLVRLLGAWRNADGEAPRGGASYRALAAALRGLVRDGRIALHVRLPAERSLAAALGVSRTTVAAAFELLREDGYLISRRGSGSYTALPDGRSAPPSTGVHPLDPGDPGAPGGTIDLAVVAMPAPEPWFTRAAAEAVAELPAYTRGHGNFPYGTPALRAAIAERYTARGAPTSPEQIMVTTGAASGWALLLHELASAGDRIAVESPSYANSLAALRKYDARPVPIGLGTGPHPWDLDAWAAVLRQAAPRMAYVLPDFHNPAGHLMAEEDRARLVELARNAGTLLVVDETNAEMALDDPAAVPRPMAAFDRGGGTVVTIGSASKSFWTGLRIGWLRASPALVRRLALSRSSLDVSSPVLDELITRRLLAEGTFEEVLGHRRAVVRAGREAMVRELRAQLPEWSFTVPGGGLSLWVRIVTDGTARSGASLVAAAARRGVRVAAGTHFGVDGALDGFVRVPFILPDEAAAEAVRRLASAAHAEDGSAGAEVAVL</sequence>
<dbReference type="InterPro" id="IPR015424">
    <property type="entry name" value="PyrdxlP-dep_Trfase"/>
</dbReference>
<name>A0A1J7CAY8_9ACTN</name>
<dbReference type="InterPro" id="IPR000524">
    <property type="entry name" value="Tscrpt_reg_HTH_GntR"/>
</dbReference>
<dbReference type="GO" id="GO:0003700">
    <property type="term" value="F:DNA-binding transcription factor activity"/>
    <property type="evidence" value="ECO:0007669"/>
    <property type="project" value="InterPro"/>
</dbReference>
<evidence type="ECO:0000256" key="2">
    <source>
        <dbReference type="ARBA" id="ARBA00022898"/>
    </source>
</evidence>
<dbReference type="InterPro" id="IPR015421">
    <property type="entry name" value="PyrdxlP-dep_Trfase_major"/>
</dbReference>
<dbReference type="InterPro" id="IPR051446">
    <property type="entry name" value="HTH_trans_reg/aminotransferase"/>
</dbReference>
<dbReference type="SUPFAM" id="SSF46785">
    <property type="entry name" value="Winged helix' DNA-binding domain"/>
    <property type="match status" value="1"/>
</dbReference>
<evidence type="ECO:0000256" key="4">
    <source>
        <dbReference type="ARBA" id="ARBA00023125"/>
    </source>
</evidence>
<reference evidence="8 9" key="1">
    <citation type="submission" date="2016-10" db="EMBL/GenBank/DDBJ databases">
        <title>Genome sequence of Streptomyces gilvigriseus MUSC 26.</title>
        <authorList>
            <person name="Lee L.-H."/>
            <person name="Ser H.-L."/>
        </authorList>
    </citation>
    <scope>NUCLEOTIDE SEQUENCE [LARGE SCALE GENOMIC DNA]</scope>
    <source>
        <strain evidence="8 9">MUSC 26</strain>
    </source>
</reference>
<dbReference type="PANTHER" id="PTHR46577">
    <property type="entry name" value="HTH-TYPE TRANSCRIPTIONAL REGULATORY PROTEIN GABR"/>
    <property type="match status" value="1"/>
</dbReference>